<evidence type="ECO:0000256" key="2">
    <source>
        <dbReference type="SAM" id="Phobius"/>
    </source>
</evidence>
<evidence type="ECO:0000256" key="1">
    <source>
        <dbReference type="SAM" id="Coils"/>
    </source>
</evidence>
<dbReference type="VEuPathDB" id="CryptoDB:GY17_00003024"/>
<feature type="chain" id="PRO_5006627812" evidence="3">
    <location>
        <begin position="24"/>
        <end position="259"/>
    </location>
</feature>
<sequence length="259" mass="29670">MLNTNSLFLLCCTAFILLGELYAVNLSCDARLRECEVEVKSLLKKNSECSSDLDSLKAEVSHLSEIISQYERNVNFTQDSHHTISWRVAVNQLKNFSIFFKGLITASYSNIPKELDLQIRSIYSKIFVYLDPAIEKYSEAYPLVCQHIKSYMNRYINLLNPYIDYMLVYSEFINEKLDGYVSRIESFEPNIVGTIPKSLHDRVFYILCALLALYVALESICIALRLLFRCCGIKCGSSCTNKKNIKSPTSKSTPSNRRK</sequence>
<feature type="coiled-coil region" evidence="1">
    <location>
        <begin position="39"/>
        <end position="73"/>
    </location>
</feature>
<feature type="transmembrane region" description="Helical" evidence="2">
    <location>
        <begin position="203"/>
        <end position="228"/>
    </location>
</feature>
<dbReference type="EMBL" id="JTAI01000005">
    <property type="protein sequence ID" value="PPS93962.1"/>
    <property type="molecule type" value="Genomic_DNA"/>
</dbReference>
<keyword evidence="2" id="KW-0472">Membrane</keyword>
<organism evidence="4">
    <name type="scientific">Cryptosporidium hominis</name>
    <dbReference type="NCBI Taxonomy" id="237895"/>
    <lineage>
        <taxon>Eukaryota</taxon>
        <taxon>Sar</taxon>
        <taxon>Alveolata</taxon>
        <taxon>Apicomplexa</taxon>
        <taxon>Conoidasida</taxon>
        <taxon>Coccidia</taxon>
        <taxon>Eucoccidiorida</taxon>
        <taxon>Eimeriorina</taxon>
        <taxon>Cryptosporidiidae</taxon>
        <taxon>Cryptosporidium</taxon>
    </lineage>
</organism>
<reference evidence="5 6" key="3">
    <citation type="submission" date="2017-10" db="EMBL/GenBank/DDBJ databases">
        <title>Consistent, comparative and evidence-based genome annotation and re-annotation for the closely-related species, Cryptosporidium parvum, C. hominis and C. tyzzeri.</title>
        <authorList>
            <person name="Baptista R.P."/>
            <person name="Li Y."/>
            <person name="Sateriale A."/>
            <person name="Striepen B."/>
            <person name="Kissinger J.C."/>
        </authorList>
    </citation>
    <scope>NUCLEOTIDE SEQUENCE [LARGE SCALE GENOMIC DNA]</scope>
    <source>
        <strain evidence="5">30976</strain>
    </source>
</reference>
<dbReference type="Proteomes" id="UP000199752">
    <property type="component" value="Chromosome 7"/>
</dbReference>
<name>A0A0S4TIV6_CRYHO</name>
<evidence type="ECO:0000313" key="4">
    <source>
        <dbReference type="EMBL" id="CUV07293.1"/>
    </source>
</evidence>
<keyword evidence="1" id="KW-0175">Coiled coil</keyword>
<accession>A0A0S4TIV6</accession>
<evidence type="ECO:0000256" key="3">
    <source>
        <dbReference type="SAM" id="SignalP"/>
    </source>
</evidence>
<keyword evidence="2" id="KW-1133">Transmembrane helix</keyword>
<reference evidence="5 6" key="1">
    <citation type="submission" date="2014-11" db="EMBL/GenBank/DDBJ databases">
        <title>Comparative genomic analysis of Cryptosporidium hominis reveals occurrence of genetic recombination in virulent subtypes.</title>
        <authorList>
            <person name="Guo Y."/>
            <person name="Tang K."/>
            <person name="Frace M."/>
            <person name="Li N."/>
            <person name="Roellig D.M."/>
            <person name="Sammons S."/>
            <person name="Knipe K."/>
            <person name="Rowe L."/>
            <person name="Feng Y."/>
            <person name="Xiao L."/>
        </authorList>
    </citation>
    <scope>NUCLEOTIDE SEQUENCE [LARGE SCALE GENOMIC DNA]</scope>
    <source>
        <strain evidence="5">30976</strain>
    </source>
</reference>
<keyword evidence="2" id="KW-0812">Transmembrane</keyword>
<dbReference type="EMBL" id="LN877953">
    <property type="protein sequence ID" value="CUV07293.1"/>
    <property type="molecule type" value="Genomic_DNA"/>
</dbReference>
<dbReference type="AlphaFoldDB" id="A0A0S4TIV6"/>
<dbReference type="VEuPathDB" id="CryptoDB:CHUDEA7_3070"/>
<keyword evidence="3" id="KW-0732">Signal</keyword>
<proteinExistence type="predicted"/>
<keyword evidence="6" id="KW-1185">Reference proteome</keyword>
<dbReference type="Proteomes" id="UP001429100">
    <property type="component" value="Unassembled WGS sequence"/>
</dbReference>
<dbReference type="OrthoDB" id="338567at2759"/>
<gene>
    <name evidence="4" type="ORF">CHUDEA7_3070</name>
    <name evidence="5" type="ORF">GY17_00003024</name>
</gene>
<dbReference type="VEuPathDB" id="CryptoDB:Chro.70345"/>
<protein>
    <submittedName>
        <fullName evidence="4">Uncharacterized protein</fullName>
    </submittedName>
</protein>
<evidence type="ECO:0000313" key="5">
    <source>
        <dbReference type="EMBL" id="PPS93962.1"/>
    </source>
</evidence>
<reference evidence="4" key="2">
    <citation type="submission" date="2015-08" db="EMBL/GenBank/DDBJ databases">
        <authorList>
            <person name="Babu N.S."/>
            <person name="Beckwith C.J."/>
            <person name="Beseler K.G."/>
            <person name="Brison A."/>
            <person name="Carone J.V."/>
            <person name="Caskin T.P."/>
            <person name="Diamond M."/>
            <person name="Durham M.E."/>
            <person name="Foxe J.M."/>
            <person name="Go M."/>
            <person name="Henderson B.A."/>
            <person name="Jones I.B."/>
            <person name="McGettigan J.A."/>
            <person name="Micheletti S.J."/>
            <person name="Nasrallah M.E."/>
            <person name="Ortiz D."/>
            <person name="Piller C.R."/>
            <person name="Privatt S.R."/>
            <person name="Schneider S.L."/>
            <person name="Sharp S."/>
            <person name="Smith T.C."/>
            <person name="Stanton J.D."/>
            <person name="Ullery H.E."/>
            <person name="Wilson R.J."/>
            <person name="Serrano M.G."/>
            <person name="Buck G."/>
            <person name="Lee V."/>
            <person name="Wang Y."/>
            <person name="Carvalho R."/>
            <person name="Voegtly L."/>
            <person name="Shi R."/>
            <person name="Duckworth R."/>
            <person name="Johnson A."/>
            <person name="Loviza R."/>
            <person name="Walstead R."/>
            <person name="Shah Z."/>
            <person name="Kiflezghi M."/>
            <person name="Wade K."/>
            <person name="Ball S.L."/>
            <person name="Bradley K.W."/>
            <person name="Asai D.J."/>
            <person name="Bowman C.A."/>
            <person name="Russell D.A."/>
            <person name="Pope W.H."/>
            <person name="Jacobs-Sera D."/>
            <person name="Hendrix R.W."/>
            <person name="Hatfull G.F."/>
        </authorList>
    </citation>
    <scope>NUCLEOTIDE SEQUENCE [LARGE SCALE GENOMIC DNA]</scope>
</reference>
<evidence type="ECO:0000313" key="6">
    <source>
        <dbReference type="Proteomes" id="UP001429100"/>
    </source>
</evidence>
<dbReference type="VEuPathDB" id="CryptoDB:ChTU502y2012_407g1505"/>
<feature type="signal peptide" evidence="3">
    <location>
        <begin position="1"/>
        <end position="23"/>
    </location>
</feature>